<evidence type="ECO:0000313" key="8">
    <source>
        <dbReference type="Proteomes" id="UP000799437"/>
    </source>
</evidence>
<dbReference type="GO" id="GO:0008270">
    <property type="term" value="F:zinc ion binding"/>
    <property type="evidence" value="ECO:0007669"/>
    <property type="project" value="UniProtKB-KW"/>
</dbReference>
<keyword evidence="1" id="KW-0479">Metal-binding</keyword>
<dbReference type="AlphaFoldDB" id="A0A6A6VT08"/>
<proteinExistence type="predicted"/>
<dbReference type="GO" id="GO:0000977">
    <property type="term" value="F:RNA polymerase II transcription regulatory region sequence-specific DNA binding"/>
    <property type="evidence" value="ECO:0007669"/>
    <property type="project" value="TreeGrafter"/>
</dbReference>
<dbReference type="PANTHER" id="PTHR24409:SF295">
    <property type="entry name" value="AZ2-RELATED"/>
    <property type="match status" value="1"/>
</dbReference>
<feature type="domain" description="C2H2-type" evidence="6">
    <location>
        <begin position="88"/>
        <end position="117"/>
    </location>
</feature>
<evidence type="ECO:0000313" key="7">
    <source>
        <dbReference type="EMBL" id="KAF2752916.1"/>
    </source>
</evidence>
<feature type="domain" description="C2H2-type" evidence="6">
    <location>
        <begin position="1"/>
        <end position="30"/>
    </location>
</feature>
<keyword evidence="4" id="KW-0862">Zinc</keyword>
<dbReference type="InterPro" id="IPR022755">
    <property type="entry name" value="Znf_C2H2_jaz"/>
</dbReference>
<keyword evidence="8" id="KW-1185">Reference proteome</keyword>
<dbReference type="SMART" id="SM00355">
    <property type="entry name" value="ZnF_C2H2"/>
    <property type="match status" value="7"/>
</dbReference>
<dbReference type="GeneID" id="54482536"/>
<dbReference type="EMBL" id="ML996590">
    <property type="protein sequence ID" value="KAF2752916.1"/>
    <property type="molecule type" value="Genomic_DNA"/>
</dbReference>
<feature type="non-terminal residue" evidence="7">
    <location>
        <position position="283"/>
    </location>
</feature>
<dbReference type="InterPro" id="IPR036236">
    <property type="entry name" value="Znf_C2H2_sf"/>
</dbReference>
<dbReference type="InterPro" id="IPR013087">
    <property type="entry name" value="Znf_C2H2_type"/>
</dbReference>
<dbReference type="PROSITE" id="PS00028">
    <property type="entry name" value="ZINC_FINGER_C2H2_1"/>
    <property type="match status" value="5"/>
</dbReference>
<dbReference type="Pfam" id="PF12171">
    <property type="entry name" value="zf-C2H2_jaz"/>
    <property type="match status" value="2"/>
</dbReference>
<dbReference type="GO" id="GO:0005634">
    <property type="term" value="C:nucleus"/>
    <property type="evidence" value="ECO:0007669"/>
    <property type="project" value="TreeGrafter"/>
</dbReference>
<protein>
    <recommendedName>
        <fullName evidence="6">C2H2-type domain-containing protein</fullName>
    </recommendedName>
</protein>
<feature type="non-terminal residue" evidence="7">
    <location>
        <position position="1"/>
    </location>
</feature>
<keyword evidence="3 5" id="KW-0863">Zinc-finger</keyword>
<accession>A0A6A6VT08</accession>
<feature type="domain" description="C2H2-type" evidence="6">
    <location>
        <begin position="59"/>
        <end position="88"/>
    </location>
</feature>
<evidence type="ECO:0000256" key="4">
    <source>
        <dbReference type="ARBA" id="ARBA00022833"/>
    </source>
</evidence>
<dbReference type="GO" id="GO:0000981">
    <property type="term" value="F:DNA-binding transcription factor activity, RNA polymerase II-specific"/>
    <property type="evidence" value="ECO:0007669"/>
    <property type="project" value="TreeGrafter"/>
</dbReference>
<keyword evidence="2" id="KW-0677">Repeat</keyword>
<evidence type="ECO:0000256" key="1">
    <source>
        <dbReference type="ARBA" id="ARBA00022723"/>
    </source>
</evidence>
<gene>
    <name evidence="7" type="ORF">EJ05DRAFT_422990</name>
</gene>
<name>A0A6A6VT08_9PEZI</name>
<evidence type="ECO:0000256" key="2">
    <source>
        <dbReference type="ARBA" id="ARBA00022737"/>
    </source>
</evidence>
<dbReference type="Gene3D" id="3.30.160.60">
    <property type="entry name" value="Classic Zinc Finger"/>
    <property type="match status" value="4"/>
</dbReference>
<organism evidence="7 8">
    <name type="scientific">Pseudovirgaria hyperparasitica</name>
    <dbReference type="NCBI Taxonomy" id="470096"/>
    <lineage>
        <taxon>Eukaryota</taxon>
        <taxon>Fungi</taxon>
        <taxon>Dikarya</taxon>
        <taxon>Ascomycota</taxon>
        <taxon>Pezizomycotina</taxon>
        <taxon>Dothideomycetes</taxon>
        <taxon>Dothideomycetes incertae sedis</taxon>
        <taxon>Acrospermales</taxon>
        <taxon>Acrospermaceae</taxon>
        <taxon>Pseudovirgaria</taxon>
    </lineage>
</organism>
<evidence type="ECO:0000256" key="5">
    <source>
        <dbReference type="PROSITE-ProRule" id="PRU00042"/>
    </source>
</evidence>
<dbReference type="Proteomes" id="UP000799437">
    <property type="component" value="Unassembled WGS sequence"/>
</dbReference>
<feature type="domain" description="C2H2-type" evidence="6">
    <location>
        <begin position="218"/>
        <end position="243"/>
    </location>
</feature>
<sequence>YECETCEREFVSQHAANQHMDALSHWAPRFECETCDREFDTQRSANQHTDDSKHWTPQFECETCDRRFHSQNAATQHMNDKGHWAPQIKCEICDRRFHNQNSANQHMDALNHWKSKYCGACDRGFTNENNLEMHLSSSIHRGTQVQCHFCKGPFTSASGLSHLESASCSRANNLNREKIYRAIRNRDSGGIITMEIIEYPEFETQNIATGATWNGFSYECYLCHREFDTVRQLNQHLGSPAHSQKLYHCSNGKCGSEFVSLAALFNHLESESCNLVRFEKVQQ</sequence>
<dbReference type="Pfam" id="PF12874">
    <property type="entry name" value="zf-met"/>
    <property type="match status" value="2"/>
</dbReference>
<dbReference type="RefSeq" id="XP_033595367.1">
    <property type="nucleotide sequence ID" value="XM_033741482.1"/>
</dbReference>
<dbReference type="PROSITE" id="PS50157">
    <property type="entry name" value="ZINC_FINGER_C2H2_2"/>
    <property type="match status" value="5"/>
</dbReference>
<reference evidence="7" key="1">
    <citation type="journal article" date="2020" name="Stud. Mycol.">
        <title>101 Dothideomycetes genomes: a test case for predicting lifestyles and emergence of pathogens.</title>
        <authorList>
            <person name="Haridas S."/>
            <person name="Albert R."/>
            <person name="Binder M."/>
            <person name="Bloem J."/>
            <person name="Labutti K."/>
            <person name="Salamov A."/>
            <person name="Andreopoulos B."/>
            <person name="Baker S."/>
            <person name="Barry K."/>
            <person name="Bills G."/>
            <person name="Bluhm B."/>
            <person name="Cannon C."/>
            <person name="Castanera R."/>
            <person name="Culley D."/>
            <person name="Daum C."/>
            <person name="Ezra D."/>
            <person name="Gonzalez J."/>
            <person name="Henrissat B."/>
            <person name="Kuo A."/>
            <person name="Liang C."/>
            <person name="Lipzen A."/>
            <person name="Lutzoni F."/>
            <person name="Magnuson J."/>
            <person name="Mondo S."/>
            <person name="Nolan M."/>
            <person name="Ohm R."/>
            <person name="Pangilinan J."/>
            <person name="Park H.-J."/>
            <person name="Ramirez L."/>
            <person name="Alfaro M."/>
            <person name="Sun H."/>
            <person name="Tritt A."/>
            <person name="Yoshinaga Y."/>
            <person name="Zwiers L.-H."/>
            <person name="Turgeon B."/>
            <person name="Goodwin S."/>
            <person name="Spatafora J."/>
            <person name="Crous P."/>
            <person name="Grigoriev I."/>
        </authorList>
    </citation>
    <scope>NUCLEOTIDE SEQUENCE</scope>
    <source>
        <strain evidence="7">CBS 121739</strain>
    </source>
</reference>
<dbReference type="SUPFAM" id="SSF57667">
    <property type="entry name" value="beta-beta-alpha zinc fingers"/>
    <property type="match status" value="3"/>
</dbReference>
<dbReference type="PANTHER" id="PTHR24409">
    <property type="entry name" value="ZINC FINGER PROTEIN 142"/>
    <property type="match status" value="1"/>
</dbReference>
<feature type="domain" description="C2H2-type" evidence="6">
    <location>
        <begin position="116"/>
        <end position="145"/>
    </location>
</feature>
<evidence type="ECO:0000259" key="6">
    <source>
        <dbReference type="PROSITE" id="PS50157"/>
    </source>
</evidence>
<dbReference type="OrthoDB" id="6077919at2759"/>
<evidence type="ECO:0000256" key="3">
    <source>
        <dbReference type="ARBA" id="ARBA00022771"/>
    </source>
</evidence>